<reference evidence="1" key="1">
    <citation type="journal article" date="2023" name="Genome Biol. Evol.">
        <title>First Whole Genome Sequence and Flow Cytometry Genome Size Data for the Lichen-Forming Fungus Ramalina farinacea (Ascomycota).</title>
        <authorList>
            <person name="Llewellyn T."/>
            <person name="Mian S."/>
            <person name="Hill R."/>
            <person name="Leitch I.J."/>
            <person name="Gaya E."/>
        </authorList>
    </citation>
    <scope>NUCLEOTIDE SEQUENCE</scope>
    <source>
        <strain evidence="1">LIQ254RAFAR</strain>
    </source>
</reference>
<dbReference type="Proteomes" id="UP001161017">
    <property type="component" value="Unassembled WGS sequence"/>
</dbReference>
<dbReference type="PANTHER" id="PTHR38111:SF2">
    <property type="entry name" value="FINGER DOMAIN PROTEIN, PUTATIVE (AFU_ORTHOLOGUE AFUA_1G01560)-RELATED"/>
    <property type="match status" value="1"/>
</dbReference>
<accession>A0AA43TRF0</accession>
<evidence type="ECO:0000313" key="1">
    <source>
        <dbReference type="EMBL" id="MDI1484874.1"/>
    </source>
</evidence>
<evidence type="ECO:0000313" key="2">
    <source>
        <dbReference type="Proteomes" id="UP001161017"/>
    </source>
</evidence>
<keyword evidence="2" id="KW-1185">Reference proteome</keyword>
<dbReference type="AlphaFoldDB" id="A0AA43TRF0"/>
<organism evidence="1 2">
    <name type="scientific">Ramalina farinacea</name>
    <dbReference type="NCBI Taxonomy" id="258253"/>
    <lineage>
        <taxon>Eukaryota</taxon>
        <taxon>Fungi</taxon>
        <taxon>Dikarya</taxon>
        <taxon>Ascomycota</taxon>
        <taxon>Pezizomycotina</taxon>
        <taxon>Lecanoromycetes</taxon>
        <taxon>OSLEUM clade</taxon>
        <taxon>Lecanoromycetidae</taxon>
        <taxon>Lecanorales</taxon>
        <taxon>Lecanorineae</taxon>
        <taxon>Ramalinaceae</taxon>
        <taxon>Ramalina</taxon>
    </lineage>
</organism>
<dbReference type="InterPro" id="IPR053178">
    <property type="entry name" value="Osmoadaptation_assoc"/>
</dbReference>
<proteinExistence type="predicted"/>
<comment type="caution">
    <text evidence="1">The sequence shown here is derived from an EMBL/GenBank/DDBJ whole genome shotgun (WGS) entry which is preliminary data.</text>
</comment>
<dbReference type="EMBL" id="JAPUFD010000001">
    <property type="protein sequence ID" value="MDI1484874.1"/>
    <property type="molecule type" value="Genomic_DNA"/>
</dbReference>
<name>A0AA43TRF0_9LECA</name>
<dbReference type="PANTHER" id="PTHR38111">
    <property type="entry name" value="ZN(2)-C6 FUNGAL-TYPE DOMAIN-CONTAINING PROTEIN-RELATED"/>
    <property type="match status" value="1"/>
</dbReference>
<sequence length="396" mass="45478">MSLSDADVHICFLQRYWEREDRSWIDECALKPKLYPIAHLALQSFAAAFFSRRHRPTDIGYSHLRYASALTALRTALQQDDVSSSFDILAATTALYRYETLACTSRAAFIKHAGVISKVTELSGPECFFEHPSRALLKANAPRIVHEAYYQRTQTFLAQESWKKPEHVTQAEDNDFTHLFDFWARLAGLSQLITSFLIGFSAENSDAWQIRCDLNRLLADLGSWHRATTTAQGFIPTEVERTDLDVFYSDELGQVFESYLQYPTLRTAMSFNFYRALKITILEWTFKVDHPTWWAGENRERMIEVPSIRSLATDIARSLHMHLPSQGGETDFEMFTLLFAARCACKPFHRRSREVRWIEKTLAKFADTRGFELGRDLASMDSLQLPGPRSKGTETV</sequence>
<protein>
    <submittedName>
        <fullName evidence="1">Uncharacterized protein</fullName>
    </submittedName>
</protein>
<gene>
    <name evidence="1" type="ORF">OHK93_000008</name>
</gene>